<gene>
    <name evidence="2" type="ORF">AVDCRST_MAG51-755</name>
</gene>
<evidence type="ECO:0000256" key="1">
    <source>
        <dbReference type="SAM" id="MobiDB-lite"/>
    </source>
</evidence>
<protein>
    <submittedName>
        <fullName evidence="2">LSU ribosomal protein L33p @ LSU ribosomal protein L33p, zinc-independent</fullName>
    </submittedName>
</protein>
<dbReference type="GO" id="GO:0005840">
    <property type="term" value="C:ribosome"/>
    <property type="evidence" value="ECO:0007669"/>
    <property type="project" value="UniProtKB-KW"/>
</dbReference>
<proteinExistence type="predicted"/>
<organism evidence="2">
    <name type="scientific">uncultured Ramlibacter sp</name>
    <dbReference type="NCBI Taxonomy" id="260755"/>
    <lineage>
        <taxon>Bacteria</taxon>
        <taxon>Pseudomonadati</taxon>
        <taxon>Pseudomonadota</taxon>
        <taxon>Betaproteobacteria</taxon>
        <taxon>Burkholderiales</taxon>
        <taxon>Comamonadaceae</taxon>
        <taxon>Ramlibacter</taxon>
        <taxon>environmental samples</taxon>
    </lineage>
</organism>
<accession>A0A6J4NVW2</accession>
<sequence length="56" mass="6540">GKQRRTRKDQAGVHGGHRPLLHHEQEQEDHAREDLDHEVRSQGAQARRVQRDQAEV</sequence>
<reference evidence="2" key="1">
    <citation type="submission" date="2020-02" db="EMBL/GenBank/DDBJ databases">
        <authorList>
            <person name="Meier V. D."/>
        </authorList>
    </citation>
    <scope>NUCLEOTIDE SEQUENCE</scope>
    <source>
        <strain evidence="2">AVDCRST_MAG51</strain>
    </source>
</reference>
<name>A0A6J4NVW2_9BURK</name>
<keyword evidence="2" id="KW-0687">Ribonucleoprotein</keyword>
<feature type="region of interest" description="Disordered" evidence="1">
    <location>
        <begin position="1"/>
        <end position="56"/>
    </location>
</feature>
<keyword evidence="2" id="KW-0689">Ribosomal protein</keyword>
<dbReference type="EMBL" id="CADCUX010000194">
    <property type="protein sequence ID" value="CAA9398366.1"/>
    <property type="molecule type" value="Genomic_DNA"/>
</dbReference>
<feature type="non-terminal residue" evidence="2">
    <location>
        <position position="56"/>
    </location>
</feature>
<feature type="non-terminal residue" evidence="2">
    <location>
        <position position="1"/>
    </location>
</feature>
<evidence type="ECO:0000313" key="2">
    <source>
        <dbReference type="EMBL" id="CAA9398366.1"/>
    </source>
</evidence>
<dbReference type="AlphaFoldDB" id="A0A6J4NVW2"/>
<feature type="compositionally biased region" description="Basic and acidic residues" evidence="1">
    <location>
        <begin position="21"/>
        <end position="40"/>
    </location>
</feature>